<dbReference type="InterPro" id="IPR023996">
    <property type="entry name" value="TonB-dep_OMP_SusC/RagA"/>
</dbReference>
<feature type="chain" id="PRO_5044658661" evidence="9">
    <location>
        <begin position="26"/>
        <end position="1107"/>
    </location>
</feature>
<reference evidence="13 14" key="1">
    <citation type="journal article" date="2019" name="Nat. Med.">
        <title>A library of human gut bacterial isolates paired with longitudinal multiomics data enables mechanistic microbiome research.</title>
        <authorList>
            <person name="Poyet M."/>
            <person name="Groussin M."/>
            <person name="Gibbons S.M."/>
            <person name="Avila-Pacheco J."/>
            <person name="Jiang X."/>
            <person name="Kearney S.M."/>
            <person name="Perrotta A.R."/>
            <person name="Berdy B."/>
            <person name="Zhao S."/>
            <person name="Lieberman T.D."/>
            <person name="Swanson P.K."/>
            <person name="Smith M."/>
            <person name="Roesemann S."/>
            <person name="Alexander J.E."/>
            <person name="Rich S.A."/>
            <person name="Livny J."/>
            <person name="Vlamakis H."/>
            <person name="Clish C."/>
            <person name="Bullock K."/>
            <person name="Deik A."/>
            <person name="Scott J."/>
            <person name="Pierce K.A."/>
            <person name="Xavier R.J."/>
            <person name="Alm E.J."/>
        </authorList>
    </citation>
    <scope>NUCLEOTIDE SEQUENCE [LARGE SCALE GENOMIC DNA]</scope>
    <source>
        <strain evidence="12 14">BIOML-A2</strain>
        <strain evidence="11 13">BIOML-A6</strain>
    </source>
</reference>
<dbReference type="EMBL" id="VWAK01000004">
    <property type="protein sequence ID" value="KAA5231969.1"/>
    <property type="molecule type" value="Genomic_DNA"/>
</dbReference>
<keyword evidence="2 8" id="KW-0813">Transport</keyword>
<dbReference type="InterPro" id="IPR037066">
    <property type="entry name" value="Plug_dom_sf"/>
</dbReference>
<dbReference type="GO" id="GO:0009279">
    <property type="term" value="C:cell outer membrane"/>
    <property type="evidence" value="ECO:0007669"/>
    <property type="project" value="UniProtKB-SubCell"/>
</dbReference>
<evidence type="ECO:0000256" key="4">
    <source>
        <dbReference type="ARBA" id="ARBA00022692"/>
    </source>
</evidence>
<dbReference type="RefSeq" id="WP_007752985.1">
    <property type="nucleotide sequence ID" value="NZ_JADOZO010000348.1"/>
</dbReference>
<dbReference type="Pfam" id="PF13715">
    <property type="entry name" value="CarbopepD_reg_2"/>
    <property type="match status" value="1"/>
</dbReference>
<dbReference type="AlphaFoldDB" id="A0A7J4YS78"/>
<evidence type="ECO:0000313" key="12">
    <source>
        <dbReference type="EMBL" id="KAA5258941.1"/>
    </source>
</evidence>
<dbReference type="InterPro" id="IPR039426">
    <property type="entry name" value="TonB-dep_rcpt-like"/>
</dbReference>
<dbReference type="GeneID" id="92988525"/>
<proteinExistence type="inferred from homology"/>
<evidence type="ECO:0000256" key="9">
    <source>
        <dbReference type="SAM" id="SignalP"/>
    </source>
</evidence>
<dbReference type="Gene3D" id="2.170.130.10">
    <property type="entry name" value="TonB-dependent receptor, plug domain"/>
    <property type="match status" value="1"/>
</dbReference>
<dbReference type="InterPro" id="IPR036942">
    <property type="entry name" value="Beta-barrel_TonB_sf"/>
</dbReference>
<dbReference type="SUPFAM" id="SSF49464">
    <property type="entry name" value="Carboxypeptidase regulatory domain-like"/>
    <property type="match status" value="1"/>
</dbReference>
<dbReference type="PROSITE" id="PS52016">
    <property type="entry name" value="TONB_DEPENDENT_REC_3"/>
    <property type="match status" value="1"/>
</dbReference>
<evidence type="ECO:0000256" key="8">
    <source>
        <dbReference type="PROSITE-ProRule" id="PRU01360"/>
    </source>
</evidence>
<sequence>MNKKQFIKRLCLGAMLSIATFTVFAQERVVKGQVVDETGEPVMGATVVVEGSTSNGVITDIDGNYTITISGKKNLVISFIGYTTQVISDLSQKKIVLKEDAQQLDEVVVVGYGVQKKAHLTGAIATVTMDDIQDLSDSGLASSLSGMVNGMSVSGGQSRPGENAKIYIRDTNSFGEVGSTAQEPLYVIDGYIYPDDIKVGNTRENLGAQAFNNLDPSVIESISVLKDAAAAVYGARAANGVILVTTKKGKAGAPQISYSGSFGFTDELSRPKMLSAYDYGRLYNTWAAGDPANTSLNLKTDLYQADELEAMKGLNFDLLDKYWKTGFTQKHSVNISGGSEKANYFAGVSYFDQDGNLGDLEYNRWNYRAGVDVKISKWVKANLTVSGDYGKKNKPNVKVGGSSDEKDYNLLLTRPTYIPETVNGLPISALGITNSVQNDDQTYSFSVLQNNGDYNRSMNSNMTVNGSLSLDMGFVKVLKGLELKFNYGKSISTDKNNQYGSSYSIYRMVNRTGSGNHLYTPVDGQDYNDFLAEDNFILSTIANGSPSYLQRSTTRSDSYQMNFTMNYSRSFGEHTVGGLFSIERSEAESEYLMGKVNEPYEFTTGQSNSATGDKNTVFSRSESGSLSYIGRVNYAYQDKYLAEVLFRSDSSTKFAPENYWGFFPSMSLGWIVSQEKFMRLKWVEYLKIRGSFGLTGRDNTAPWQWMQIYSTESGKGPVFGTTGNINASKPISINKYNSAVNRDVHWDKSYKANFGIDFTTLNSRLAFNVDAYYTWNREMLMNIEQTVPTTVGTQSAAVNLGEMDNYGIEISATWRDRIGKDFKYKIGINTGYSDNKVLMMDFEEEYLYRQITKGDRSDIGTWGIQCMGMFRSFQDIEEYFNTYHITDYMGLTKDEVRPGMLIYKDVRGAQQPDGTYAAPDGIVDKDNDQVHLSNRSNPWGFTTNLSAEWKGISIAAQLSASWGGYSIIPGQALKPGKSIEYTNMPSFWKPDNVYVYNDIYDASGNLLMPQNREGSLPNLKYSDINAVTSSFWRVNGTRVSLNRITLAYALPKHWIKKVGLSSCRFNITGQNLLSLYNPYPDHFMDPQCSYGSYPRLRKFTIGVNVGF</sequence>
<dbReference type="Pfam" id="PF07715">
    <property type="entry name" value="Plug"/>
    <property type="match status" value="1"/>
</dbReference>
<accession>A0A7J4YS78</accession>
<evidence type="ECO:0000313" key="11">
    <source>
        <dbReference type="EMBL" id="KAA5231969.1"/>
    </source>
</evidence>
<keyword evidence="4 8" id="KW-0812">Transmembrane</keyword>
<keyword evidence="14" id="KW-1185">Reference proteome</keyword>
<dbReference type="Proteomes" id="UP000421791">
    <property type="component" value="Unassembled WGS sequence"/>
</dbReference>
<dbReference type="GO" id="GO:0015344">
    <property type="term" value="F:siderophore uptake transmembrane transporter activity"/>
    <property type="evidence" value="ECO:0007669"/>
    <property type="project" value="TreeGrafter"/>
</dbReference>
<evidence type="ECO:0000256" key="1">
    <source>
        <dbReference type="ARBA" id="ARBA00004571"/>
    </source>
</evidence>
<feature type="signal peptide" evidence="9">
    <location>
        <begin position="1"/>
        <end position="25"/>
    </location>
</feature>
<evidence type="ECO:0000313" key="14">
    <source>
        <dbReference type="Proteomes" id="UP000440198"/>
    </source>
</evidence>
<dbReference type="NCBIfam" id="TIGR04057">
    <property type="entry name" value="SusC_RagA_signa"/>
    <property type="match status" value="1"/>
</dbReference>
<comment type="subcellular location">
    <subcellularLocation>
        <location evidence="1 8">Cell outer membrane</location>
        <topology evidence="1 8">Multi-pass membrane protein</topology>
    </subcellularLocation>
</comment>
<keyword evidence="7 8" id="KW-0998">Cell outer membrane</keyword>
<comment type="caution">
    <text evidence="11">The sequence shown here is derived from an EMBL/GenBank/DDBJ whole genome shotgun (WGS) entry which is preliminary data.</text>
</comment>
<keyword evidence="6 8" id="KW-0472">Membrane</keyword>
<keyword evidence="11" id="KW-0675">Receptor</keyword>
<evidence type="ECO:0000259" key="10">
    <source>
        <dbReference type="Pfam" id="PF07715"/>
    </source>
</evidence>
<dbReference type="NCBIfam" id="TIGR04056">
    <property type="entry name" value="OMP_RagA_SusC"/>
    <property type="match status" value="1"/>
</dbReference>
<dbReference type="Proteomes" id="UP000440198">
    <property type="component" value="Unassembled WGS sequence"/>
</dbReference>
<dbReference type="Gene3D" id="2.60.40.1120">
    <property type="entry name" value="Carboxypeptidase-like, regulatory domain"/>
    <property type="match status" value="1"/>
</dbReference>
<dbReference type="InterPro" id="IPR008969">
    <property type="entry name" value="CarboxyPept-like_regulatory"/>
</dbReference>
<evidence type="ECO:0000256" key="6">
    <source>
        <dbReference type="ARBA" id="ARBA00023136"/>
    </source>
</evidence>
<dbReference type="SUPFAM" id="SSF56935">
    <property type="entry name" value="Porins"/>
    <property type="match status" value="1"/>
</dbReference>
<dbReference type="PANTHER" id="PTHR30069">
    <property type="entry name" value="TONB-DEPENDENT OUTER MEMBRANE RECEPTOR"/>
    <property type="match status" value="1"/>
</dbReference>
<evidence type="ECO:0000256" key="3">
    <source>
        <dbReference type="ARBA" id="ARBA00022452"/>
    </source>
</evidence>
<dbReference type="InterPro" id="IPR012910">
    <property type="entry name" value="Plug_dom"/>
</dbReference>
<dbReference type="EMBL" id="VWAG01000006">
    <property type="protein sequence ID" value="KAA5258941.1"/>
    <property type="molecule type" value="Genomic_DNA"/>
</dbReference>
<comment type="similarity">
    <text evidence="8">Belongs to the TonB-dependent receptor family.</text>
</comment>
<organism evidence="11 13">
    <name type="scientific">Bacteroides finegoldii</name>
    <dbReference type="NCBI Taxonomy" id="338188"/>
    <lineage>
        <taxon>Bacteria</taxon>
        <taxon>Pseudomonadati</taxon>
        <taxon>Bacteroidota</taxon>
        <taxon>Bacteroidia</taxon>
        <taxon>Bacteroidales</taxon>
        <taxon>Bacteroidaceae</taxon>
        <taxon>Bacteroides</taxon>
    </lineage>
</organism>
<dbReference type="Gene3D" id="2.40.170.20">
    <property type="entry name" value="TonB-dependent receptor, beta-barrel domain"/>
    <property type="match status" value="1"/>
</dbReference>
<keyword evidence="5 9" id="KW-0732">Signal</keyword>
<keyword evidence="3 8" id="KW-1134">Transmembrane beta strand</keyword>
<name>A0A7J4YS78_9BACE</name>
<feature type="domain" description="TonB-dependent receptor plug" evidence="10">
    <location>
        <begin position="118"/>
        <end position="241"/>
    </location>
</feature>
<evidence type="ECO:0000313" key="13">
    <source>
        <dbReference type="Proteomes" id="UP000421791"/>
    </source>
</evidence>
<protein>
    <submittedName>
        <fullName evidence="11">TonB-dependent receptor</fullName>
    </submittedName>
</protein>
<evidence type="ECO:0000256" key="7">
    <source>
        <dbReference type="ARBA" id="ARBA00023237"/>
    </source>
</evidence>
<evidence type="ECO:0000256" key="2">
    <source>
        <dbReference type="ARBA" id="ARBA00022448"/>
    </source>
</evidence>
<evidence type="ECO:0000256" key="5">
    <source>
        <dbReference type="ARBA" id="ARBA00022729"/>
    </source>
</evidence>
<dbReference type="GO" id="GO:0044718">
    <property type="term" value="P:siderophore transmembrane transport"/>
    <property type="evidence" value="ECO:0007669"/>
    <property type="project" value="TreeGrafter"/>
</dbReference>
<dbReference type="InterPro" id="IPR023997">
    <property type="entry name" value="TonB-dep_OMP_SusC/RagA_CS"/>
</dbReference>
<gene>
    <name evidence="12" type="ORF">F2Z09_05205</name>
    <name evidence="11" type="ORF">F2Z22_04075</name>
</gene>
<dbReference type="PANTHER" id="PTHR30069:SF29">
    <property type="entry name" value="HEMOGLOBIN AND HEMOGLOBIN-HAPTOGLOBIN-BINDING PROTEIN 1-RELATED"/>
    <property type="match status" value="1"/>
</dbReference>